<dbReference type="PRINTS" id="PR00420">
    <property type="entry name" value="RNGMNOXGNASE"/>
</dbReference>
<proteinExistence type="predicted"/>
<evidence type="ECO:0000313" key="8">
    <source>
        <dbReference type="Proteomes" id="UP000014480"/>
    </source>
</evidence>
<name>A0A484FDB3_COLOR</name>
<protein>
    <submittedName>
        <fullName evidence="7">FAD-dependent monooxygenase cctM</fullName>
    </submittedName>
</protein>
<reference evidence="8" key="2">
    <citation type="journal article" date="2019" name="Mol. Plant Microbe Interact.">
        <title>Genome sequence resources for four phytopathogenic fungi from the Colletotrichum orbiculare species complex.</title>
        <authorList>
            <person name="Gan P."/>
            <person name="Tsushima A."/>
            <person name="Narusaka M."/>
            <person name="Narusaka Y."/>
            <person name="Takano Y."/>
            <person name="Kubo Y."/>
            <person name="Shirasu K."/>
        </authorList>
    </citation>
    <scope>GENOME REANNOTATION</scope>
    <source>
        <strain evidence="8">104-T / ATCC 96160 / CBS 514.97 / LARS 414 / MAFF 240422</strain>
    </source>
</reference>
<dbReference type="Pfam" id="PF01494">
    <property type="entry name" value="FAD_binding_3"/>
    <property type="match status" value="1"/>
</dbReference>
<dbReference type="PANTHER" id="PTHR47178">
    <property type="entry name" value="MONOOXYGENASE, FAD-BINDING"/>
    <property type="match status" value="1"/>
</dbReference>
<evidence type="ECO:0000256" key="2">
    <source>
        <dbReference type="ARBA" id="ARBA00022630"/>
    </source>
</evidence>
<evidence type="ECO:0000256" key="4">
    <source>
        <dbReference type="ARBA" id="ARBA00023002"/>
    </source>
</evidence>
<dbReference type="Pfam" id="PF13450">
    <property type="entry name" value="NAD_binding_8"/>
    <property type="match status" value="1"/>
</dbReference>
<gene>
    <name evidence="7" type="primary">cctM</name>
    <name evidence="7" type="ORF">Cob_v012151</name>
</gene>
<dbReference type="GO" id="GO:0004497">
    <property type="term" value="F:monooxygenase activity"/>
    <property type="evidence" value="ECO:0007669"/>
    <property type="project" value="UniProtKB-KW"/>
</dbReference>
<dbReference type="OrthoDB" id="2549237at2759"/>
<dbReference type="InterPro" id="IPR002938">
    <property type="entry name" value="FAD-bd"/>
</dbReference>
<dbReference type="SUPFAM" id="SSF51905">
    <property type="entry name" value="FAD/NAD(P)-binding domain"/>
    <property type="match status" value="1"/>
</dbReference>
<dbReference type="Gene3D" id="3.50.50.60">
    <property type="entry name" value="FAD/NAD(P)-binding domain"/>
    <property type="match status" value="1"/>
</dbReference>
<keyword evidence="4" id="KW-0560">Oxidoreductase</keyword>
<evidence type="ECO:0000313" key="7">
    <source>
        <dbReference type="EMBL" id="TDZ14937.1"/>
    </source>
</evidence>
<keyword evidence="2" id="KW-0285">Flavoprotein</keyword>
<keyword evidence="3" id="KW-0274">FAD</keyword>
<accession>A0A484FDB3</accession>
<evidence type="ECO:0000256" key="3">
    <source>
        <dbReference type="ARBA" id="ARBA00022827"/>
    </source>
</evidence>
<evidence type="ECO:0000259" key="6">
    <source>
        <dbReference type="Pfam" id="PF01494"/>
    </source>
</evidence>
<feature type="domain" description="FAD-binding" evidence="6">
    <location>
        <begin position="1720"/>
        <end position="1934"/>
    </location>
</feature>
<keyword evidence="5 7" id="KW-0503">Monooxygenase</keyword>
<evidence type="ECO:0000256" key="1">
    <source>
        <dbReference type="ARBA" id="ARBA00001974"/>
    </source>
</evidence>
<comment type="caution">
    <text evidence="7">The sequence shown here is derived from an EMBL/GenBank/DDBJ whole genome shotgun (WGS) entry which is preliminary data.</text>
</comment>
<comment type="cofactor">
    <cofactor evidence="1">
        <name>FAD</name>
        <dbReference type="ChEBI" id="CHEBI:57692"/>
    </cofactor>
</comment>
<dbReference type="EMBL" id="AMCV02000047">
    <property type="protein sequence ID" value="TDZ14937.1"/>
    <property type="molecule type" value="Genomic_DNA"/>
</dbReference>
<sequence length="1968" mass="220831">MASVSVDHDLLRNGTPPEVARYLQLLRSTVSDVSLITAHLHRAVTQEAIPQSVFAVWTPLHHDPISTVAGLRQSDSLRERHVAIEAFVKAVRSPEAMSKVWDAAGGASGIMSILNDLSVNDVKLFCDGLARTASLSRGRSQRRAKLTELVDLLLSKKNTDSRPLQVFYKRIIPACTTERVAEHERAGSRWLPRQRAILLRTHPDIYERQFEDAIFSSRDPRNTIIDEDTFDLLVNNDYGFAKRLLKKFVGHDGPLPVDPRAFMAKLATPIAKRLRRKGLGAGRDLPFDILELLSRLISQHSELADCLGVSLDGFIFRIVKFWEHTRGRRSQVEGYLAEFLGAARESHLTTPESVMTLLRNVNPTISYRLFRLIGQYSQLRLIDDTNSILFDELATKLKGPWPADLFTMLAKDNPNESLALFERFISFDTNGNFLDPSILGKLSITEIAREPTSNKGDIVMLEALLAQAASTPANHDSDLASRVEASLASRKSKAATSRDWQGRAFWTTSALSLCVAHGSLQLYSDTLLWARRFNKDPNTVKQVYLANGTHTETLNLLSFPLAQRQLDNSKTYIRTHVEDANRILLQLLETAAMALAEPSFQRWDWHETLALPGKVVEKRLQAEATVQQRYNLADDEVFEAIWQPTICLVVDAERFLLKPGLQKLYHREITGLLHDISCPKHLSSPSARFLDTLSQARDELWREYRPRHFPKVFELGSPWPRGLPIQYLCPVAGITDFGQLPTVHARVEALIFASPELLLSTPPSDKQSRAAIGPFVDDYNYALKAYVYSTGDQPERDRRIRKIWRHTLDSLTSNEMTKPEATFFWAQIFERNDIKLLHDLKAELPARPEPRVPDVDDPEVPTEWNPDAGYEAILETRVDSREVPAKIIHQLLSLWGPYVRECDFDKEARWISTFWIDGQWHAPFPSVSDVRYPGLYLDQDFMESIEADSNDDRHPSVAENLFQVGPPSLLSRVASSVLRRVEETEKSDSDTMPRIDLAMSLVRALIGSDRPSLAFPIIRDIILERPNDSAWHRTLLYPGLFNRLPPAQAKGLLDDIARGLLEKLDEQATRAKEERTVASDESSKPPPLVKVTTVKMLAKLLSDTPSLDIETSLQILADLLEKARHIDIRAAVIESLHDTLVSETITEQAANTIMDLLEQHAVPLAAALSERGGPAAPWGEVAAGADLPRVTSTGSETPVRQLFVNWKWDAVKNESIKAKLVGLIGQVIKKSAENHRLWMVSFLKRNDFTMPPGQTLPVLTVEPRILFNFAASRDDLTRYAFDIIRSVTLANACPPPWLEAITKKIRHTPTLKESEAGLHWLSIFHENVSTQCGVNLLIESMHMPWSEAVTDPAERVGPEMIQNFARQLLDAHIQSGKISHLEDLFASSKDKVVAQSDLRDFEQWRSTTLPIFEDAIARVQALRTPQWQRDLNRQPKKLPNVFLLKVRLFALPANTAMEREFVQRLTGLITELAEHGRPYHDDWAQLKDAAVRVHASWRPHLVRLGVMLGSLEGKDVENLALADRLRIEMARHVLEGGHRFDPEERGLETEVKTMLRSWATSPVEEFRTSAEEFVAQVRGRWGNEWFQDGFQWRDLGIEGTAGGQKVAIVGAGLTGLIVAQGLKKHGFDVSIFERDASIDARPRDWTILIHWGMSTLKQLLPEHVLKNFSKAYCNPHLDFDEWDESIPVFDGNTGEVLFRNPTPGARRVSRRRFREVLADGLDIQWGKAINELTPGDETVRLGFTDGSSYEFGYVLGTDGASSKVRELLVGPEKGKPLPSGFCIANCNVRYGDAEKVAAVRKAHSVCALMLGSGVMAGCGVMAVDDPKDVASWETFWVKIWKGHSVTLSGQEAIDYAKSDLQGLCEPFKSALEWTPDGSSCYVDEMKYWLPSAWDTHDGRVTLAGDAAHPMLPFRGQGLQHAIIDSNNYIKLLIRLRAAGDAAMREESMTIYGADVVGRGATAGHGRSV</sequence>
<keyword evidence="8" id="KW-1185">Reference proteome</keyword>
<evidence type="ECO:0000256" key="5">
    <source>
        <dbReference type="ARBA" id="ARBA00023033"/>
    </source>
</evidence>
<dbReference type="STRING" id="1213857.A0A484FDB3"/>
<dbReference type="PANTHER" id="PTHR47178:SF3">
    <property type="entry name" value="FAD-BINDING DOMAIN-CONTAINING PROTEIN"/>
    <property type="match status" value="1"/>
</dbReference>
<reference evidence="8" key="1">
    <citation type="journal article" date="2013" name="New Phytol.">
        <title>Comparative genomic and transcriptomic analyses reveal the hemibiotrophic stage shift of Colletotrichum fungi.</title>
        <authorList>
            <person name="Gan P."/>
            <person name="Ikeda K."/>
            <person name="Irieda H."/>
            <person name="Narusaka M."/>
            <person name="O'Connell R.J."/>
            <person name="Narusaka Y."/>
            <person name="Takano Y."/>
            <person name="Kubo Y."/>
            <person name="Shirasu K."/>
        </authorList>
    </citation>
    <scope>NUCLEOTIDE SEQUENCE [LARGE SCALE GENOMIC DNA]</scope>
    <source>
        <strain evidence="8">104-T / ATCC 96160 / CBS 514.97 / LARS 414 / MAFF 240422</strain>
    </source>
</reference>
<organism evidence="7 8">
    <name type="scientific">Colletotrichum orbiculare (strain 104-T / ATCC 96160 / CBS 514.97 / LARS 414 / MAFF 240422)</name>
    <name type="common">Cucumber anthracnose fungus</name>
    <name type="synonym">Colletotrichum lagenarium</name>
    <dbReference type="NCBI Taxonomy" id="1213857"/>
    <lineage>
        <taxon>Eukaryota</taxon>
        <taxon>Fungi</taxon>
        <taxon>Dikarya</taxon>
        <taxon>Ascomycota</taxon>
        <taxon>Pezizomycotina</taxon>
        <taxon>Sordariomycetes</taxon>
        <taxon>Hypocreomycetidae</taxon>
        <taxon>Glomerellales</taxon>
        <taxon>Glomerellaceae</taxon>
        <taxon>Colletotrichum</taxon>
        <taxon>Colletotrichum orbiculare species complex</taxon>
    </lineage>
</organism>
<dbReference type="Proteomes" id="UP000014480">
    <property type="component" value="Unassembled WGS sequence"/>
</dbReference>
<dbReference type="InterPro" id="IPR036188">
    <property type="entry name" value="FAD/NAD-bd_sf"/>
</dbReference>
<dbReference type="GO" id="GO:0071949">
    <property type="term" value="F:FAD binding"/>
    <property type="evidence" value="ECO:0007669"/>
    <property type="project" value="InterPro"/>
</dbReference>